<dbReference type="EMBL" id="OB661849">
    <property type="protein sequence ID" value="CAD7229067.1"/>
    <property type="molecule type" value="Genomic_DNA"/>
</dbReference>
<proteinExistence type="predicted"/>
<gene>
    <name evidence="1" type="ORF">CTOB1V02_LOCUS6940</name>
</gene>
<organism evidence="1">
    <name type="scientific">Cyprideis torosa</name>
    <dbReference type="NCBI Taxonomy" id="163714"/>
    <lineage>
        <taxon>Eukaryota</taxon>
        <taxon>Metazoa</taxon>
        <taxon>Ecdysozoa</taxon>
        <taxon>Arthropoda</taxon>
        <taxon>Crustacea</taxon>
        <taxon>Oligostraca</taxon>
        <taxon>Ostracoda</taxon>
        <taxon>Podocopa</taxon>
        <taxon>Podocopida</taxon>
        <taxon>Cytherocopina</taxon>
        <taxon>Cytheroidea</taxon>
        <taxon>Cytherideidae</taxon>
        <taxon>Cyprideis</taxon>
    </lineage>
</organism>
<evidence type="ECO:0000313" key="1">
    <source>
        <dbReference type="EMBL" id="CAD7229067.1"/>
    </source>
</evidence>
<accession>A0A7R8WHU7</accession>
<sequence length="120" mass="13900">MMDDKAGIPGHLLVEKAQSPARELKFDFPYGDDFVQFLENEARFLHRLSPISRRCPISVFIRQQSEECKPRFYKLWRCLRLATVPVTVAFYPTLQSGGPINPVGSREMEVLPNPAEWWPH</sequence>
<name>A0A7R8WHU7_9CRUS</name>
<protein>
    <submittedName>
        <fullName evidence="1">Uncharacterized protein</fullName>
    </submittedName>
</protein>
<reference evidence="1" key="1">
    <citation type="submission" date="2020-11" db="EMBL/GenBank/DDBJ databases">
        <authorList>
            <person name="Tran Van P."/>
        </authorList>
    </citation>
    <scope>NUCLEOTIDE SEQUENCE</scope>
</reference>
<dbReference type="AlphaFoldDB" id="A0A7R8WHU7"/>